<evidence type="ECO:0000313" key="4">
    <source>
        <dbReference type="Proteomes" id="UP001385389"/>
    </source>
</evidence>
<gene>
    <name evidence="3" type="ORF">V8V93_12900</name>
</gene>
<dbReference type="RefSeq" id="WP_338667002.1">
    <property type="nucleotide sequence ID" value="NZ_CP146609.1"/>
</dbReference>
<name>A0ABZ2ITF9_9BACT</name>
<evidence type="ECO:0000259" key="2">
    <source>
        <dbReference type="Pfam" id="PF01583"/>
    </source>
</evidence>
<protein>
    <submittedName>
        <fullName evidence="3">Adenylyl-sulfate kinase</fullName>
        <ecNumber evidence="3">2.7.1.25</ecNumber>
    </submittedName>
</protein>
<keyword evidence="1 3" id="KW-0808">Transferase</keyword>
<accession>A0ABZ2ITF9</accession>
<proteinExistence type="predicted"/>
<dbReference type="Proteomes" id="UP001385389">
    <property type="component" value="Chromosome"/>
</dbReference>
<dbReference type="SUPFAM" id="SSF52540">
    <property type="entry name" value="P-loop containing nucleoside triphosphate hydrolases"/>
    <property type="match status" value="1"/>
</dbReference>
<evidence type="ECO:0000256" key="1">
    <source>
        <dbReference type="ARBA" id="ARBA00022679"/>
    </source>
</evidence>
<dbReference type="InterPro" id="IPR027417">
    <property type="entry name" value="P-loop_NTPase"/>
</dbReference>
<dbReference type="Gene3D" id="3.40.50.300">
    <property type="entry name" value="P-loop containing nucleotide triphosphate hydrolases"/>
    <property type="match status" value="1"/>
</dbReference>
<sequence length="195" mass="21765">MAGRSGEGWAVWVVGLPGSGKSTLARGLHDALEGRGVHTVLLQMDERRKAYFPEPEYTPEEREAAYWMFAEEAAGLVREGRNVILDGSAHKVSMRRVARDKISRFAEIFVECELETAMAREAARPAGKVMADLYRKALLRKETGNEFYGLGDVIGVDVPFERDSMAEFVIDNTGLTREETLGKTLHFVDTWLANV</sequence>
<dbReference type="EC" id="2.7.1.25" evidence="3"/>
<feature type="domain" description="APS kinase" evidence="2">
    <location>
        <begin position="8"/>
        <end position="170"/>
    </location>
</feature>
<dbReference type="InterPro" id="IPR059117">
    <property type="entry name" value="APS_kinase_dom"/>
</dbReference>
<keyword evidence="3" id="KW-0418">Kinase</keyword>
<dbReference type="GO" id="GO:0004020">
    <property type="term" value="F:adenylylsulfate kinase activity"/>
    <property type="evidence" value="ECO:0007669"/>
    <property type="project" value="UniProtKB-EC"/>
</dbReference>
<organism evidence="3 4">
    <name type="scientific">Pseudodesulfovibrio methanolicus</name>
    <dbReference type="NCBI Taxonomy" id="3126690"/>
    <lineage>
        <taxon>Bacteria</taxon>
        <taxon>Pseudomonadati</taxon>
        <taxon>Thermodesulfobacteriota</taxon>
        <taxon>Desulfovibrionia</taxon>
        <taxon>Desulfovibrionales</taxon>
        <taxon>Desulfovibrionaceae</taxon>
    </lineage>
</organism>
<evidence type="ECO:0000313" key="3">
    <source>
        <dbReference type="EMBL" id="WWX21343.1"/>
    </source>
</evidence>
<dbReference type="EMBL" id="CP146609">
    <property type="protein sequence ID" value="WWX21343.1"/>
    <property type="molecule type" value="Genomic_DNA"/>
</dbReference>
<reference evidence="3 4" key="1">
    <citation type="submission" date="2024-03" db="EMBL/GenBank/DDBJ databases">
        <title>Phenotype and Genome Characterization of a Sulfate-Reducing Bacterium Pseudodesulfovibrio sp. strain 5S69, isolated from Petroleum Reservoir in Tatarstan (Russia).</title>
        <authorList>
            <person name="Bidzhieva S.K."/>
            <person name="Kadnikov V."/>
            <person name="Tourova T.P."/>
            <person name="Samigullina S.R."/>
            <person name="Sokolova D.S."/>
            <person name="Poltaraus A.B."/>
            <person name="Avtukh A.N."/>
            <person name="Tereshina V.M."/>
            <person name="Mardanov A.V."/>
            <person name="Nazina T.N."/>
        </authorList>
    </citation>
    <scope>NUCLEOTIDE SEQUENCE [LARGE SCALE GENOMIC DNA]</scope>
    <source>
        <strain evidence="3 4">5S69</strain>
    </source>
</reference>
<keyword evidence="4" id="KW-1185">Reference proteome</keyword>
<dbReference type="Pfam" id="PF01583">
    <property type="entry name" value="APS_kinase"/>
    <property type="match status" value="1"/>
</dbReference>